<dbReference type="OrthoDB" id="6433165at2759"/>
<keyword evidence="1" id="KW-0472">Membrane</keyword>
<feature type="transmembrane region" description="Helical" evidence="1">
    <location>
        <begin position="299"/>
        <end position="317"/>
    </location>
</feature>
<gene>
    <name evidence="2" type="primary">AVEN_86550_1</name>
    <name evidence="2" type="ORF">NPIL_113571</name>
</gene>
<evidence type="ECO:0000256" key="1">
    <source>
        <dbReference type="SAM" id="Phobius"/>
    </source>
</evidence>
<accession>A0A8X6UNC9</accession>
<comment type="caution">
    <text evidence="2">The sequence shown here is derived from an EMBL/GenBank/DDBJ whole genome shotgun (WGS) entry which is preliminary data.</text>
</comment>
<feature type="transmembrane region" description="Helical" evidence="1">
    <location>
        <begin position="73"/>
        <end position="93"/>
    </location>
</feature>
<dbReference type="EMBL" id="BMAW01034088">
    <property type="protein sequence ID" value="GFU33649.1"/>
    <property type="molecule type" value="Genomic_DNA"/>
</dbReference>
<dbReference type="Proteomes" id="UP000887013">
    <property type="component" value="Unassembled WGS sequence"/>
</dbReference>
<reference evidence="2" key="1">
    <citation type="submission" date="2020-08" db="EMBL/GenBank/DDBJ databases">
        <title>Multicomponent nature underlies the extraordinary mechanical properties of spider dragline silk.</title>
        <authorList>
            <person name="Kono N."/>
            <person name="Nakamura H."/>
            <person name="Mori M."/>
            <person name="Yoshida Y."/>
            <person name="Ohtoshi R."/>
            <person name="Malay A.D."/>
            <person name="Moran D.A.P."/>
            <person name="Tomita M."/>
            <person name="Numata K."/>
            <person name="Arakawa K."/>
        </authorList>
    </citation>
    <scope>NUCLEOTIDE SEQUENCE</scope>
</reference>
<feature type="transmembrane region" description="Helical" evidence="1">
    <location>
        <begin position="99"/>
        <end position="119"/>
    </location>
</feature>
<name>A0A8X6UNC9_NEPPI</name>
<dbReference type="AlphaFoldDB" id="A0A8X6UNC9"/>
<feature type="transmembrane region" description="Helical" evidence="1">
    <location>
        <begin position="144"/>
        <end position="165"/>
    </location>
</feature>
<keyword evidence="3" id="KW-1185">Reference proteome</keyword>
<evidence type="ECO:0000313" key="3">
    <source>
        <dbReference type="Proteomes" id="UP000887013"/>
    </source>
</evidence>
<proteinExistence type="predicted"/>
<feature type="transmembrane region" description="Helical" evidence="1">
    <location>
        <begin position="268"/>
        <end position="287"/>
    </location>
</feature>
<organism evidence="2 3">
    <name type="scientific">Nephila pilipes</name>
    <name type="common">Giant wood spider</name>
    <name type="synonym">Nephila maculata</name>
    <dbReference type="NCBI Taxonomy" id="299642"/>
    <lineage>
        <taxon>Eukaryota</taxon>
        <taxon>Metazoa</taxon>
        <taxon>Ecdysozoa</taxon>
        <taxon>Arthropoda</taxon>
        <taxon>Chelicerata</taxon>
        <taxon>Arachnida</taxon>
        <taxon>Araneae</taxon>
        <taxon>Araneomorphae</taxon>
        <taxon>Entelegynae</taxon>
        <taxon>Araneoidea</taxon>
        <taxon>Nephilidae</taxon>
        <taxon>Nephila</taxon>
    </lineage>
</organism>
<feature type="transmembrane region" description="Helical" evidence="1">
    <location>
        <begin position="185"/>
        <end position="213"/>
    </location>
</feature>
<keyword evidence="1" id="KW-0812">Transmembrane</keyword>
<protein>
    <submittedName>
        <fullName evidence="2">Uncharacterized protein</fullName>
    </submittedName>
</protein>
<sequence length="392" mass="45439">MKFEDNDISSSTESVSITNDLIKHKISMKHHCLVLDLHSFHQYIPNFLYRILCWIGLFKEAKDILRSRITSNVFKLILIFVNVDNWSIILNGIDPTHMVLSLTHISTYALASGAWYAMYSKRRRFSKLMIKFQKLPLTINEKKSFFLIIMISCIPIVLPMITIVANYENFNLFTYGYEINNPWVAFLVVGIKFFLYTFVFPTLTNVIALLYCIMCRHTSKFINHLSLDIARCSPRNFIISKQIQKIKEMTHVEEILEAMQDIFSVPTFLIIISNLSTCANMLSMYLTETNNNALSYIEWTLYTLNCLACVITIVLFAEGVTTEECRFKDAFHKKSKLRMLLIAGPEEPRLGRWLLDKPDFVFTGWNILPYKRDTVFVVVGTLISYTALMANK</sequence>
<keyword evidence="1" id="KW-1133">Transmembrane helix</keyword>
<evidence type="ECO:0000313" key="2">
    <source>
        <dbReference type="EMBL" id="GFU33649.1"/>
    </source>
</evidence>